<comment type="catalytic activity">
    <reaction evidence="1">
        <text>ATP + protein L-histidine = ADP + protein N-phospho-L-histidine.</text>
        <dbReference type="EC" id="2.7.13.3"/>
    </reaction>
</comment>
<protein>
    <recommendedName>
        <fullName evidence="2">histidine kinase</fullName>
        <ecNumber evidence="2">2.7.13.3</ecNumber>
    </recommendedName>
</protein>
<accession>Q47HF8</accession>
<dbReference type="AlphaFoldDB" id="Q47HF8"/>
<dbReference type="GO" id="GO:0000155">
    <property type="term" value="F:phosphorelay sensor kinase activity"/>
    <property type="evidence" value="ECO:0007669"/>
    <property type="project" value="InterPro"/>
</dbReference>
<dbReference type="eggNOG" id="COG4191">
    <property type="taxonomic scope" value="Bacteria"/>
</dbReference>
<evidence type="ECO:0000259" key="4">
    <source>
        <dbReference type="PROSITE" id="PS50109"/>
    </source>
</evidence>
<dbReference type="STRING" id="159087.Daro_0967"/>
<dbReference type="InterPro" id="IPR036890">
    <property type="entry name" value="HATPase_C_sf"/>
</dbReference>
<dbReference type="SUPFAM" id="SSF55874">
    <property type="entry name" value="ATPase domain of HSP90 chaperone/DNA topoisomerase II/histidine kinase"/>
    <property type="match status" value="1"/>
</dbReference>
<dbReference type="Pfam" id="PF02518">
    <property type="entry name" value="HATPase_c"/>
    <property type="match status" value="1"/>
</dbReference>
<dbReference type="OrthoDB" id="9177862at2"/>
<reference evidence="5" key="1">
    <citation type="submission" date="2005-08" db="EMBL/GenBank/DDBJ databases">
        <title>Complete sequence of Dechloromonas aromatica RCB.</title>
        <authorList>
            <person name="Salinero K.K."/>
            <person name="Copeland A."/>
            <person name="Lucas S."/>
            <person name="Lapidus A."/>
            <person name="Barry K."/>
            <person name="Detter J.C."/>
            <person name="Glavina T."/>
            <person name="Hammon N."/>
            <person name="Israni S."/>
            <person name="Pitluck S."/>
            <person name="Di Bartolo G."/>
            <person name="Trong S."/>
            <person name="Schmutz J."/>
            <person name="Larimer F."/>
            <person name="Land M."/>
            <person name="Ivanova N."/>
            <person name="Richardson P."/>
        </authorList>
    </citation>
    <scope>NUCLEOTIDE SEQUENCE</scope>
    <source>
        <strain evidence="5">RCB</strain>
    </source>
</reference>
<dbReference type="PANTHER" id="PTHR43065">
    <property type="entry name" value="SENSOR HISTIDINE KINASE"/>
    <property type="match status" value="1"/>
</dbReference>
<sequence>MSELAFDREWSLAELLEPAILERIGPLLAQLLGGDAAIVDALGKTFWGVVDSKAGREALTLELEPIGYLASTTAAPGTLQAGAGFLTQLLRIQVRFRMASSLHLEAVAEDFETLKREHARLLESETRYKTLAGELESRVKAQVAQLDERQQMLYQAEKLASVGQLAAGMAHEINNPLGFARSNLSTFSLYLKKLATLKTRLDDVETAWRELDMDFVLEDGLDLLGETAVGLERIARIVADLKSFSNVDRATEELADLNDSIRHAISVIERQLPPGVSLQVELGDLPAIVCLPGHLNQLFYNLIHNAVQAIQDAGHSGVVRISSRLTPQEVAISISDNGIGMGAEQRERAFEPFFTTRPVGSGAGLGLSTARNIVLAHSGHLTIASEPGQGTTINLSFPTPP</sequence>
<dbReference type="InterPro" id="IPR004358">
    <property type="entry name" value="Sig_transdc_His_kin-like_C"/>
</dbReference>
<feature type="domain" description="Histidine kinase" evidence="4">
    <location>
        <begin position="168"/>
        <end position="401"/>
    </location>
</feature>
<keyword evidence="5" id="KW-0418">Kinase</keyword>
<evidence type="ECO:0000256" key="1">
    <source>
        <dbReference type="ARBA" id="ARBA00000085"/>
    </source>
</evidence>
<dbReference type="EC" id="2.7.13.3" evidence="2"/>
<keyword evidence="5" id="KW-0547">Nucleotide-binding</keyword>
<dbReference type="InterPro" id="IPR036097">
    <property type="entry name" value="HisK_dim/P_sf"/>
</dbReference>
<dbReference type="InterPro" id="IPR003661">
    <property type="entry name" value="HisK_dim/P_dom"/>
</dbReference>
<dbReference type="SMART" id="SM00387">
    <property type="entry name" value="HATPase_c"/>
    <property type="match status" value="1"/>
</dbReference>
<dbReference type="HOGENOM" id="CLU_000445_114_39_4"/>
<dbReference type="SUPFAM" id="SSF47384">
    <property type="entry name" value="Homodimeric domain of signal transducing histidine kinase"/>
    <property type="match status" value="1"/>
</dbReference>
<dbReference type="InterPro" id="IPR005467">
    <property type="entry name" value="His_kinase_dom"/>
</dbReference>
<dbReference type="PRINTS" id="PR00344">
    <property type="entry name" value="BCTRLSENSOR"/>
</dbReference>
<dbReference type="EMBL" id="CP000089">
    <property type="protein sequence ID" value="AAZ45723.1"/>
    <property type="molecule type" value="Genomic_DNA"/>
</dbReference>
<organism evidence="5">
    <name type="scientific">Dechloromonas aromatica (strain RCB)</name>
    <dbReference type="NCBI Taxonomy" id="159087"/>
    <lineage>
        <taxon>Bacteria</taxon>
        <taxon>Pseudomonadati</taxon>
        <taxon>Pseudomonadota</taxon>
        <taxon>Betaproteobacteria</taxon>
        <taxon>Rhodocyclales</taxon>
        <taxon>Azonexaceae</taxon>
        <taxon>Dechloromonas</taxon>
    </lineage>
</organism>
<evidence type="ECO:0000256" key="3">
    <source>
        <dbReference type="ARBA" id="ARBA00022553"/>
    </source>
</evidence>
<keyword evidence="5" id="KW-0808">Transferase</keyword>
<dbReference type="Gene3D" id="1.10.287.130">
    <property type="match status" value="1"/>
</dbReference>
<dbReference type="CDD" id="cd00082">
    <property type="entry name" value="HisKA"/>
    <property type="match status" value="1"/>
</dbReference>
<name>Q47HF8_DECAR</name>
<dbReference type="PANTHER" id="PTHR43065:SF50">
    <property type="entry name" value="HISTIDINE KINASE"/>
    <property type="match status" value="1"/>
</dbReference>
<proteinExistence type="predicted"/>
<dbReference type="InterPro" id="IPR003594">
    <property type="entry name" value="HATPase_dom"/>
</dbReference>
<dbReference type="GO" id="GO:0005524">
    <property type="term" value="F:ATP binding"/>
    <property type="evidence" value="ECO:0007669"/>
    <property type="project" value="UniProtKB-KW"/>
</dbReference>
<keyword evidence="3" id="KW-0597">Phosphoprotein</keyword>
<keyword evidence="5" id="KW-0067">ATP-binding</keyword>
<dbReference type="PROSITE" id="PS50109">
    <property type="entry name" value="HIS_KIN"/>
    <property type="match status" value="1"/>
</dbReference>
<dbReference type="Gene3D" id="3.30.565.10">
    <property type="entry name" value="Histidine kinase-like ATPase, C-terminal domain"/>
    <property type="match status" value="1"/>
</dbReference>
<evidence type="ECO:0000313" key="5">
    <source>
        <dbReference type="EMBL" id="AAZ45723.1"/>
    </source>
</evidence>
<evidence type="ECO:0000256" key="2">
    <source>
        <dbReference type="ARBA" id="ARBA00012438"/>
    </source>
</evidence>
<dbReference type="KEGG" id="dar:Daro_0967"/>
<gene>
    <name evidence="5" type="ordered locus">Daro_0967</name>
</gene>